<dbReference type="EMBL" id="JABAEB010000003">
    <property type="protein sequence ID" value="NLQ22309.1"/>
    <property type="molecule type" value="Genomic_DNA"/>
</dbReference>
<proteinExistence type="predicted"/>
<name>A0ABX1KLB0_9GAMM</name>
<dbReference type="RefSeq" id="WP_168823751.1">
    <property type="nucleotide sequence ID" value="NZ_JABAEB010000003.1"/>
</dbReference>
<evidence type="ECO:0000256" key="1">
    <source>
        <dbReference type="SAM" id="Coils"/>
    </source>
</evidence>
<reference evidence="2 3" key="1">
    <citation type="submission" date="2020-04" db="EMBL/GenBank/DDBJ databases">
        <title>The first description of lens atrophy caused by putative novel Shewanella sp. that is a new emerging pathogen for cultured rainbow trout?</title>
        <authorList>
            <person name="Saticioglu I.B."/>
            <person name="Duman M."/>
            <person name="Altun S."/>
        </authorList>
    </citation>
    <scope>NUCLEOTIDE SEQUENCE [LARGE SCALE GENOMIC DNA]</scope>
    <source>
        <strain evidence="2 3">S-1</strain>
    </source>
</reference>
<gene>
    <name evidence="2" type="ORF">HGO26_05370</name>
</gene>
<evidence type="ECO:0000313" key="3">
    <source>
        <dbReference type="Proteomes" id="UP000527352"/>
    </source>
</evidence>
<keyword evidence="3" id="KW-1185">Reference proteome</keyword>
<sequence length="73" mass="8089">MNDRLNLAIAENAELKAKITELEKQVVILSKRPEFDLSTVQGCEQAVIARLDRMGMKTDLMALDECILNKAGA</sequence>
<evidence type="ECO:0000313" key="2">
    <source>
        <dbReference type="EMBL" id="NLQ22309.1"/>
    </source>
</evidence>
<keyword evidence="1" id="KW-0175">Coiled coil</keyword>
<protein>
    <submittedName>
        <fullName evidence="2">Uncharacterized protein</fullName>
    </submittedName>
</protein>
<dbReference type="Proteomes" id="UP000527352">
    <property type="component" value="Unassembled WGS sequence"/>
</dbReference>
<accession>A0ABX1KLB0</accession>
<comment type="caution">
    <text evidence="2">The sequence shown here is derived from an EMBL/GenBank/DDBJ whole genome shotgun (WGS) entry which is preliminary data.</text>
</comment>
<feature type="coiled-coil region" evidence="1">
    <location>
        <begin position="5"/>
        <end position="32"/>
    </location>
</feature>
<organism evidence="2 3">
    <name type="scientific">Shewanella oncorhynchi</name>
    <dbReference type="NCBI Taxonomy" id="2726434"/>
    <lineage>
        <taxon>Bacteria</taxon>
        <taxon>Pseudomonadati</taxon>
        <taxon>Pseudomonadota</taxon>
        <taxon>Gammaproteobacteria</taxon>
        <taxon>Alteromonadales</taxon>
        <taxon>Shewanellaceae</taxon>
        <taxon>Shewanella</taxon>
    </lineage>
</organism>